<reference evidence="6 7" key="1">
    <citation type="submission" date="2011-02" db="EMBL/GenBank/DDBJ databases">
        <authorList>
            <person name="Nelson K.E."/>
            <person name="Sutton G."/>
            <person name="Torralba M."/>
            <person name="Durkin S."/>
            <person name="Harkins D."/>
            <person name="Montgomery R."/>
            <person name="Ziemer C."/>
            <person name="Klaassens E."/>
            <person name="Ocuiv P."/>
            <person name="Morrison M."/>
        </authorList>
    </citation>
    <scope>NUCLEOTIDE SEQUENCE [LARGE SCALE GENOMIC DNA]</scope>
    <source>
        <strain evidence="6 7">8</strain>
    </source>
</reference>
<proteinExistence type="predicted"/>
<dbReference type="GO" id="GO:0003700">
    <property type="term" value="F:DNA-binding transcription factor activity"/>
    <property type="evidence" value="ECO:0007669"/>
    <property type="project" value="TreeGrafter"/>
</dbReference>
<evidence type="ECO:0000313" key="7">
    <source>
        <dbReference type="Proteomes" id="UP000004259"/>
    </source>
</evidence>
<keyword evidence="3" id="KW-0804">Transcription</keyword>
<keyword evidence="1" id="KW-0805">Transcription regulation</keyword>
<dbReference type="AlphaFoldDB" id="E9S987"/>
<evidence type="ECO:0000313" key="6">
    <source>
        <dbReference type="EMBL" id="EGC04158.1"/>
    </source>
</evidence>
<dbReference type="PRINTS" id="PR00455">
    <property type="entry name" value="HTHTETR"/>
</dbReference>
<dbReference type="EMBL" id="ADKM02000038">
    <property type="protein sequence ID" value="EGC04158.1"/>
    <property type="molecule type" value="Genomic_DNA"/>
</dbReference>
<dbReference type="GO" id="GO:0000976">
    <property type="term" value="F:transcription cis-regulatory region binding"/>
    <property type="evidence" value="ECO:0007669"/>
    <property type="project" value="TreeGrafter"/>
</dbReference>
<dbReference type="PANTHER" id="PTHR30055">
    <property type="entry name" value="HTH-TYPE TRANSCRIPTIONAL REGULATOR RUTR"/>
    <property type="match status" value="1"/>
</dbReference>
<evidence type="ECO:0000256" key="1">
    <source>
        <dbReference type="ARBA" id="ARBA00023015"/>
    </source>
</evidence>
<name>E9S987_RUMAL</name>
<evidence type="ECO:0000256" key="2">
    <source>
        <dbReference type="ARBA" id="ARBA00023125"/>
    </source>
</evidence>
<dbReference type="eggNOG" id="COG1309">
    <property type="taxonomic scope" value="Bacteria"/>
</dbReference>
<evidence type="ECO:0000256" key="4">
    <source>
        <dbReference type="PROSITE-ProRule" id="PRU00335"/>
    </source>
</evidence>
<dbReference type="Proteomes" id="UP000004259">
    <property type="component" value="Unassembled WGS sequence"/>
</dbReference>
<organism evidence="6 7">
    <name type="scientific">Ruminococcus albus 8</name>
    <dbReference type="NCBI Taxonomy" id="246199"/>
    <lineage>
        <taxon>Bacteria</taxon>
        <taxon>Bacillati</taxon>
        <taxon>Bacillota</taxon>
        <taxon>Clostridia</taxon>
        <taxon>Eubacteriales</taxon>
        <taxon>Oscillospiraceae</taxon>
        <taxon>Ruminococcus</taxon>
    </lineage>
</organism>
<dbReference type="Pfam" id="PF00440">
    <property type="entry name" value="TetR_N"/>
    <property type="match status" value="1"/>
</dbReference>
<dbReference type="STRING" id="246199.CUS_4560"/>
<dbReference type="PROSITE" id="PS50977">
    <property type="entry name" value="HTH_TETR_2"/>
    <property type="match status" value="1"/>
</dbReference>
<dbReference type="InterPro" id="IPR009057">
    <property type="entry name" value="Homeodomain-like_sf"/>
</dbReference>
<feature type="domain" description="HTH tetR-type" evidence="5">
    <location>
        <begin position="24"/>
        <end position="84"/>
    </location>
</feature>
<dbReference type="InterPro" id="IPR023772">
    <property type="entry name" value="DNA-bd_HTH_TetR-type_CS"/>
</dbReference>
<gene>
    <name evidence="6" type="ORF">CUS_4560</name>
</gene>
<protein>
    <submittedName>
        <fullName evidence="6">Transcriptional regulator, TetR family</fullName>
    </submittedName>
</protein>
<evidence type="ECO:0000259" key="5">
    <source>
        <dbReference type="PROSITE" id="PS50977"/>
    </source>
</evidence>
<keyword evidence="2 4" id="KW-0238">DNA-binding</keyword>
<feature type="DNA-binding region" description="H-T-H motif" evidence="4">
    <location>
        <begin position="47"/>
        <end position="66"/>
    </location>
</feature>
<keyword evidence="7" id="KW-1185">Reference proteome</keyword>
<sequence>MIFYICEQCSLTMKGGLHMPRDKTQAHEKIIQAAVREFMEYGFENASMRRIASEVGLTVGALYRHFPNKEEMFAALVEPTIDELMAKYQAFVEQGYEVMKCGDVQQLWDESESETKWLMCFVYDHFEAFKLLICRSQGTRFESFVHDMALLEERSTHDYFERMKHYNMTVNELSQQEFHMLVTANVSALFEAVIHDFSREEAIHYAQTLDAFFSAGWKKILGI</sequence>
<evidence type="ECO:0000256" key="3">
    <source>
        <dbReference type="ARBA" id="ARBA00023163"/>
    </source>
</evidence>
<dbReference type="InterPro" id="IPR050109">
    <property type="entry name" value="HTH-type_TetR-like_transc_reg"/>
</dbReference>
<accession>E9S987</accession>
<dbReference type="InterPro" id="IPR001647">
    <property type="entry name" value="HTH_TetR"/>
</dbReference>
<dbReference type="SUPFAM" id="SSF46689">
    <property type="entry name" value="Homeodomain-like"/>
    <property type="match status" value="1"/>
</dbReference>
<comment type="caution">
    <text evidence="6">The sequence shown here is derived from an EMBL/GenBank/DDBJ whole genome shotgun (WGS) entry which is preliminary data.</text>
</comment>
<dbReference type="PROSITE" id="PS01081">
    <property type="entry name" value="HTH_TETR_1"/>
    <property type="match status" value="1"/>
</dbReference>
<dbReference type="PANTHER" id="PTHR30055:SF234">
    <property type="entry name" value="HTH-TYPE TRANSCRIPTIONAL REGULATOR BETI"/>
    <property type="match status" value="1"/>
</dbReference>
<dbReference type="Gene3D" id="1.10.357.10">
    <property type="entry name" value="Tetracycline Repressor, domain 2"/>
    <property type="match status" value="1"/>
</dbReference>